<comment type="caution">
    <text evidence="3">The sequence shown here is derived from an EMBL/GenBank/DDBJ whole genome shotgun (WGS) entry which is preliminary data.</text>
</comment>
<evidence type="ECO:0000256" key="1">
    <source>
        <dbReference type="SAM" id="MobiDB-lite"/>
    </source>
</evidence>
<name>A0AAD7M1Q2_QUISA</name>
<feature type="domain" description="KIB1-4 beta-propeller" evidence="2">
    <location>
        <begin position="137"/>
        <end position="282"/>
    </location>
</feature>
<feature type="region of interest" description="Disordered" evidence="1">
    <location>
        <begin position="1"/>
        <end position="27"/>
    </location>
</feature>
<evidence type="ECO:0000313" key="3">
    <source>
        <dbReference type="EMBL" id="KAJ7968333.1"/>
    </source>
</evidence>
<dbReference type="KEGG" id="qsa:O6P43_012449"/>
<proteinExistence type="predicted"/>
<dbReference type="PANTHER" id="PTHR33127:SF69">
    <property type="entry name" value="OS09G0340800 PROTEIN"/>
    <property type="match status" value="1"/>
</dbReference>
<dbReference type="EMBL" id="JARAOO010000005">
    <property type="protein sequence ID" value="KAJ7968333.1"/>
    <property type="molecule type" value="Genomic_DNA"/>
</dbReference>
<sequence>MVLKVNKKKQQKLFAAGNKEHSRSKSWPDLPEQLVNLMGRQPTLRKNLNNGGVIKSWRVAPKQCNPNSTLPWLQLLDPDSASIDKNSSHTTGYWLINTSSPYKFPEYIGTSHPAFGFHRVKKWRMDSEKFEWIKQDCTVTEPRYSNQSGKQHVMQFTNAIGFRGKFYALSLQGTLAIIEDIDSSPQITALSTSRVVPSVSSRHFREYLLESDGEILLVFLISRKSSVNIVDHVEVYRLYLDRLTWSKMESLGDRTLFVGTYCCMPVLASKVGCRRNCLYFRQPTADGWWIYDMVTGSISSGWSNPNSSAKSLVWTESIEDHE</sequence>
<gene>
    <name evidence="3" type="ORF">O6P43_012449</name>
</gene>
<evidence type="ECO:0000313" key="4">
    <source>
        <dbReference type="Proteomes" id="UP001163823"/>
    </source>
</evidence>
<evidence type="ECO:0000259" key="2">
    <source>
        <dbReference type="Pfam" id="PF03478"/>
    </source>
</evidence>
<accession>A0AAD7M1Q2</accession>
<dbReference type="InterPro" id="IPR005174">
    <property type="entry name" value="KIB1-4_b-propeller"/>
</dbReference>
<dbReference type="AlphaFoldDB" id="A0AAD7M1Q2"/>
<dbReference type="Proteomes" id="UP001163823">
    <property type="component" value="Chromosome 5"/>
</dbReference>
<organism evidence="3 4">
    <name type="scientific">Quillaja saponaria</name>
    <name type="common">Soap bark tree</name>
    <dbReference type="NCBI Taxonomy" id="32244"/>
    <lineage>
        <taxon>Eukaryota</taxon>
        <taxon>Viridiplantae</taxon>
        <taxon>Streptophyta</taxon>
        <taxon>Embryophyta</taxon>
        <taxon>Tracheophyta</taxon>
        <taxon>Spermatophyta</taxon>
        <taxon>Magnoliopsida</taxon>
        <taxon>eudicotyledons</taxon>
        <taxon>Gunneridae</taxon>
        <taxon>Pentapetalae</taxon>
        <taxon>rosids</taxon>
        <taxon>fabids</taxon>
        <taxon>Fabales</taxon>
        <taxon>Quillajaceae</taxon>
        <taxon>Quillaja</taxon>
    </lineage>
</organism>
<reference evidence="3" key="1">
    <citation type="journal article" date="2023" name="Science">
        <title>Elucidation of the pathway for biosynthesis of saponin adjuvants from the soapbark tree.</title>
        <authorList>
            <person name="Reed J."/>
            <person name="Orme A."/>
            <person name="El-Demerdash A."/>
            <person name="Owen C."/>
            <person name="Martin L.B.B."/>
            <person name="Misra R.C."/>
            <person name="Kikuchi S."/>
            <person name="Rejzek M."/>
            <person name="Martin A.C."/>
            <person name="Harkess A."/>
            <person name="Leebens-Mack J."/>
            <person name="Louveau T."/>
            <person name="Stephenson M.J."/>
            <person name="Osbourn A."/>
        </authorList>
    </citation>
    <scope>NUCLEOTIDE SEQUENCE</scope>
    <source>
        <strain evidence="3">S10</strain>
    </source>
</reference>
<feature type="compositionally biased region" description="Basic residues" evidence="1">
    <location>
        <begin position="1"/>
        <end position="11"/>
    </location>
</feature>
<keyword evidence="4" id="KW-1185">Reference proteome</keyword>
<dbReference type="PANTHER" id="PTHR33127">
    <property type="entry name" value="TRANSMEMBRANE PROTEIN"/>
    <property type="match status" value="1"/>
</dbReference>
<protein>
    <submittedName>
        <fullName evidence="3">F-box protein</fullName>
    </submittedName>
</protein>
<dbReference type="Pfam" id="PF03478">
    <property type="entry name" value="Beta-prop_KIB1-4"/>
    <property type="match status" value="1"/>
</dbReference>